<accession>A0A0A8ZBV0</accession>
<protein>
    <submittedName>
        <fullName evidence="1">Uncharacterized protein</fullName>
    </submittedName>
</protein>
<reference evidence="1" key="2">
    <citation type="journal article" date="2015" name="Data Brief">
        <title>Shoot transcriptome of the giant reed, Arundo donax.</title>
        <authorList>
            <person name="Barrero R.A."/>
            <person name="Guerrero F.D."/>
            <person name="Moolhuijzen P."/>
            <person name="Goolsby J.A."/>
            <person name="Tidwell J."/>
            <person name="Bellgard S.E."/>
            <person name="Bellgard M.I."/>
        </authorList>
    </citation>
    <scope>NUCLEOTIDE SEQUENCE</scope>
    <source>
        <tissue evidence="1">Shoot tissue taken approximately 20 cm above the soil surface</tissue>
    </source>
</reference>
<dbReference type="EMBL" id="GBRH01262782">
    <property type="protein sequence ID" value="JAD35113.1"/>
    <property type="molecule type" value="Transcribed_RNA"/>
</dbReference>
<sequence length="43" mass="4901">MHSGHSNPQTRMNSTHLKVCLTFGLPDFRICAVKLREVKFGSR</sequence>
<evidence type="ECO:0000313" key="1">
    <source>
        <dbReference type="EMBL" id="JAD35113.1"/>
    </source>
</evidence>
<proteinExistence type="predicted"/>
<reference evidence="1" key="1">
    <citation type="submission" date="2014-09" db="EMBL/GenBank/DDBJ databases">
        <authorList>
            <person name="Magalhaes I.L.F."/>
            <person name="Oliveira U."/>
            <person name="Santos F.R."/>
            <person name="Vidigal T.H.D.A."/>
            <person name="Brescovit A.D."/>
            <person name="Santos A.J."/>
        </authorList>
    </citation>
    <scope>NUCLEOTIDE SEQUENCE</scope>
    <source>
        <tissue evidence="1">Shoot tissue taken approximately 20 cm above the soil surface</tissue>
    </source>
</reference>
<dbReference type="AlphaFoldDB" id="A0A0A8ZBV0"/>
<name>A0A0A8ZBV0_ARUDO</name>
<organism evidence="1">
    <name type="scientific">Arundo donax</name>
    <name type="common">Giant reed</name>
    <name type="synonym">Donax arundinaceus</name>
    <dbReference type="NCBI Taxonomy" id="35708"/>
    <lineage>
        <taxon>Eukaryota</taxon>
        <taxon>Viridiplantae</taxon>
        <taxon>Streptophyta</taxon>
        <taxon>Embryophyta</taxon>
        <taxon>Tracheophyta</taxon>
        <taxon>Spermatophyta</taxon>
        <taxon>Magnoliopsida</taxon>
        <taxon>Liliopsida</taxon>
        <taxon>Poales</taxon>
        <taxon>Poaceae</taxon>
        <taxon>PACMAD clade</taxon>
        <taxon>Arundinoideae</taxon>
        <taxon>Arundineae</taxon>
        <taxon>Arundo</taxon>
    </lineage>
</organism>